<accession>A0ABV2DII9</accession>
<sequence>MTDRLLEWMSFRRTGRLSDVPADLADAGAVRRTVDNLATLGHLEVLPNSNWRIAPPVLAGLPERADGLVSAVLCGARTPSVFDSLARAGAQLAINTTGTRPAVVRLTGASNGELAAVAAAAGIPLQIDAALTLLACTPTIRDWPRIPCQMVGGRVETVLRFSRSRIGWVESTIGEASAAQSGFFRIKRDWDWVSLLKMDVSDCAYIDDRAGRLAAVAKLKAVSWSSASETLDLPGQLLPPAPIARALALCSGALPHYDVAARRISFTGIPLEILRLTLAITGLRLA</sequence>
<keyword evidence="2" id="KW-1185">Reference proteome</keyword>
<proteinExistence type="predicted"/>
<dbReference type="Proteomes" id="UP001548832">
    <property type="component" value="Unassembled WGS sequence"/>
</dbReference>
<evidence type="ECO:0000313" key="2">
    <source>
        <dbReference type="Proteomes" id="UP001548832"/>
    </source>
</evidence>
<gene>
    <name evidence="1" type="ORF">ABVQ20_22720</name>
</gene>
<comment type="caution">
    <text evidence="1">The sequence shown here is derived from an EMBL/GenBank/DDBJ whole genome shotgun (WGS) entry which is preliminary data.</text>
</comment>
<organism evidence="1 2">
    <name type="scientific">Mesorhizobium shangrilense</name>
    <dbReference type="NCBI Taxonomy" id="460060"/>
    <lineage>
        <taxon>Bacteria</taxon>
        <taxon>Pseudomonadati</taxon>
        <taxon>Pseudomonadota</taxon>
        <taxon>Alphaproteobacteria</taxon>
        <taxon>Hyphomicrobiales</taxon>
        <taxon>Phyllobacteriaceae</taxon>
        <taxon>Mesorhizobium</taxon>
    </lineage>
</organism>
<reference evidence="1 2" key="1">
    <citation type="submission" date="2024-06" db="EMBL/GenBank/DDBJ databases">
        <authorList>
            <person name="Kim D.-U."/>
        </authorList>
    </citation>
    <scope>NUCLEOTIDE SEQUENCE [LARGE SCALE GENOMIC DNA]</scope>
    <source>
        <strain evidence="1 2">KACC15460</strain>
    </source>
</reference>
<dbReference type="EMBL" id="JBEWSZ010000001">
    <property type="protein sequence ID" value="MET2829792.1"/>
    <property type="molecule type" value="Genomic_DNA"/>
</dbReference>
<protein>
    <submittedName>
        <fullName evidence="1">Uncharacterized protein</fullName>
    </submittedName>
</protein>
<name>A0ABV2DII9_9HYPH</name>
<evidence type="ECO:0000313" key="1">
    <source>
        <dbReference type="EMBL" id="MET2829792.1"/>
    </source>
</evidence>
<dbReference type="RefSeq" id="WP_354461709.1">
    <property type="nucleotide sequence ID" value="NZ_JBEWSZ010000001.1"/>
</dbReference>